<dbReference type="PROSITE" id="PS50041">
    <property type="entry name" value="C_TYPE_LECTIN_2"/>
    <property type="match status" value="1"/>
</dbReference>
<dbReference type="EMBL" id="BMAT01004246">
    <property type="protein sequence ID" value="GFR71004.1"/>
    <property type="molecule type" value="Genomic_DNA"/>
</dbReference>
<dbReference type="Gene3D" id="3.10.100.10">
    <property type="entry name" value="Mannose-Binding Protein A, subunit A"/>
    <property type="match status" value="1"/>
</dbReference>
<dbReference type="CDD" id="cd00037">
    <property type="entry name" value="CLECT"/>
    <property type="match status" value="1"/>
</dbReference>
<dbReference type="SUPFAM" id="SSF56436">
    <property type="entry name" value="C-type lectin-like"/>
    <property type="match status" value="1"/>
</dbReference>
<feature type="domain" description="C-type lectin" evidence="1">
    <location>
        <begin position="4"/>
        <end position="87"/>
    </location>
</feature>
<organism evidence="2 3">
    <name type="scientific">Elysia marginata</name>
    <dbReference type="NCBI Taxonomy" id="1093978"/>
    <lineage>
        <taxon>Eukaryota</taxon>
        <taxon>Metazoa</taxon>
        <taxon>Spiralia</taxon>
        <taxon>Lophotrochozoa</taxon>
        <taxon>Mollusca</taxon>
        <taxon>Gastropoda</taxon>
        <taxon>Heterobranchia</taxon>
        <taxon>Euthyneura</taxon>
        <taxon>Panpulmonata</taxon>
        <taxon>Sacoglossa</taxon>
        <taxon>Placobranchoidea</taxon>
        <taxon>Plakobranchidae</taxon>
        <taxon>Elysia</taxon>
    </lineage>
</organism>
<dbReference type="InterPro" id="IPR016186">
    <property type="entry name" value="C-type_lectin-like/link_sf"/>
</dbReference>
<evidence type="ECO:0000313" key="2">
    <source>
        <dbReference type="EMBL" id="GFR71004.1"/>
    </source>
</evidence>
<comment type="caution">
    <text evidence="2">The sequence shown here is derived from an EMBL/GenBank/DDBJ whole genome shotgun (WGS) entry which is preliminary data.</text>
</comment>
<dbReference type="InterPro" id="IPR001304">
    <property type="entry name" value="C-type_lectin-like"/>
</dbReference>
<dbReference type="AlphaFoldDB" id="A0AAV4FDG3"/>
<gene>
    <name evidence="2" type="ORF">ElyMa_002085800</name>
</gene>
<dbReference type="Pfam" id="PF00059">
    <property type="entry name" value="Lectin_C"/>
    <property type="match status" value="1"/>
</dbReference>
<accession>A0AAV4FDG3</accession>
<dbReference type="InterPro" id="IPR016187">
    <property type="entry name" value="CTDL_fold"/>
</dbReference>
<sequence>MFSYFDLCLEAQTKESERRSWADARAYCQLNGGDLVKLSDNDRRKKFYIYGLTGELDSGEFWLGLYQSKQDGLYRWVNDLIPVRIQNKGEKSGGGGVHFVSSLYGTV</sequence>
<reference evidence="2 3" key="1">
    <citation type="journal article" date="2021" name="Elife">
        <title>Chloroplast acquisition without the gene transfer in kleptoplastic sea slugs, Plakobranchus ocellatus.</title>
        <authorList>
            <person name="Maeda T."/>
            <person name="Takahashi S."/>
            <person name="Yoshida T."/>
            <person name="Shimamura S."/>
            <person name="Takaki Y."/>
            <person name="Nagai Y."/>
            <person name="Toyoda A."/>
            <person name="Suzuki Y."/>
            <person name="Arimoto A."/>
            <person name="Ishii H."/>
            <person name="Satoh N."/>
            <person name="Nishiyama T."/>
            <person name="Hasebe M."/>
            <person name="Maruyama T."/>
            <person name="Minagawa J."/>
            <person name="Obokata J."/>
            <person name="Shigenobu S."/>
        </authorList>
    </citation>
    <scope>NUCLEOTIDE SEQUENCE [LARGE SCALE GENOMIC DNA]</scope>
</reference>
<evidence type="ECO:0000313" key="3">
    <source>
        <dbReference type="Proteomes" id="UP000762676"/>
    </source>
</evidence>
<protein>
    <recommendedName>
        <fullName evidence="1">C-type lectin domain-containing protein</fullName>
    </recommendedName>
</protein>
<evidence type="ECO:0000259" key="1">
    <source>
        <dbReference type="PROSITE" id="PS50041"/>
    </source>
</evidence>
<dbReference type="Proteomes" id="UP000762676">
    <property type="component" value="Unassembled WGS sequence"/>
</dbReference>
<proteinExistence type="predicted"/>
<name>A0AAV4FDG3_9GAST</name>
<keyword evidence="3" id="KW-1185">Reference proteome</keyword>